<keyword evidence="3" id="KW-0804">Transcription</keyword>
<sequence>MTERRYSSAVRAEQTRATRQRVIAAARALFLRRGYTGATVEAIAARAGCSVQTVYNTVGGKAAVLKAVYDTMLAGDTEPLTIAQRPAALALRAATDGRTALALYAKMGRDMVERVLPLLPIVLSEGAAGDREVRTFIDTVEAERAVGTRGIAADLRERFGLRVSVAEAADVLWTLTAPDVTIRLVHRCGWTLDRYERWLAESMADAVLPRLP</sequence>
<dbReference type="RefSeq" id="WP_203851236.1">
    <property type="nucleotide sequence ID" value="NZ_BAAAVW010000024.1"/>
</dbReference>
<dbReference type="InterPro" id="IPR050109">
    <property type="entry name" value="HTH-type_TetR-like_transc_reg"/>
</dbReference>
<keyword evidence="1" id="KW-0805">Transcription regulation</keyword>
<dbReference type="AlphaFoldDB" id="A0A919PW55"/>
<name>A0A919PW55_9ACTN</name>
<evidence type="ECO:0000259" key="5">
    <source>
        <dbReference type="PROSITE" id="PS50977"/>
    </source>
</evidence>
<dbReference type="Pfam" id="PF00440">
    <property type="entry name" value="TetR_N"/>
    <property type="match status" value="1"/>
</dbReference>
<dbReference type="PANTHER" id="PTHR30055">
    <property type="entry name" value="HTH-TYPE TRANSCRIPTIONAL REGULATOR RUTR"/>
    <property type="match status" value="1"/>
</dbReference>
<reference evidence="6" key="1">
    <citation type="submission" date="2021-01" db="EMBL/GenBank/DDBJ databases">
        <title>Whole genome shotgun sequence of Dactylosporangium siamense NBRC 106093.</title>
        <authorList>
            <person name="Komaki H."/>
            <person name="Tamura T."/>
        </authorList>
    </citation>
    <scope>NUCLEOTIDE SEQUENCE</scope>
    <source>
        <strain evidence="6">NBRC 106093</strain>
    </source>
</reference>
<gene>
    <name evidence="6" type="ORF">Dsi01nite_076040</name>
</gene>
<dbReference type="GO" id="GO:0000976">
    <property type="term" value="F:transcription cis-regulatory region binding"/>
    <property type="evidence" value="ECO:0007669"/>
    <property type="project" value="TreeGrafter"/>
</dbReference>
<evidence type="ECO:0000256" key="1">
    <source>
        <dbReference type="ARBA" id="ARBA00023015"/>
    </source>
</evidence>
<keyword evidence="2 4" id="KW-0238">DNA-binding</keyword>
<dbReference type="PROSITE" id="PS50977">
    <property type="entry name" value="HTH_TETR_2"/>
    <property type="match status" value="1"/>
</dbReference>
<evidence type="ECO:0000256" key="3">
    <source>
        <dbReference type="ARBA" id="ARBA00023163"/>
    </source>
</evidence>
<feature type="DNA-binding region" description="H-T-H motif" evidence="4">
    <location>
        <begin position="39"/>
        <end position="58"/>
    </location>
</feature>
<dbReference type="Proteomes" id="UP000660611">
    <property type="component" value="Unassembled WGS sequence"/>
</dbReference>
<dbReference type="SUPFAM" id="SSF46689">
    <property type="entry name" value="Homeodomain-like"/>
    <property type="match status" value="1"/>
</dbReference>
<dbReference type="Gene3D" id="1.10.357.10">
    <property type="entry name" value="Tetracycline Repressor, domain 2"/>
    <property type="match status" value="1"/>
</dbReference>
<evidence type="ECO:0000313" key="7">
    <source>
        <dbReference type="Proteomes" id="UP000660611"/>
    </source>
</evidence>
<evidence type="ECO:0000256" key="2">
    <source>
        <dbReference type="ARBA" id="ARBA00023125"/>
    </source>
</evidence>
<keyword evidence="7" id="KW-1185">Reference proteome</keyword>
<comment type="caution">
    <text evidence="6">The sequence shown here is derived from an EMBL/GenBank/DDBJ whole genome shotgun (WGS) entry which is preliminary data.</text>
</comment>
<organism evidence="6 7">
    <name type="scientific">Dactylosporangium siamense</name>
    <dbReference type="NCBI Taxonomy" id="685454"/>
    <lineage>
        <taxon>Bacteria</taxon>
        <taxon>Bacillati</taxon>
        <taxon>Actinomycetota</taxon>
        <taxon>Actinomycetes</taxon>
        <taxon>Micromonosporales</taxon>
        <taxon>Micromonosporaceae</taxon>
        <taxon>Dactylosporangium</taxon>
    </lineage>
</organism>
<dbReference type="GO" id="GO:0003700">
    <property type="term" value="F:DNA-binding transcription factor activity"/>
    <property type="evidence" value="ECO:0007669"/>
    <property type="project" value="TreeGrafter"/>
</dbReference>
<protein>
    <recommendedName>
        <fullName evidence="5">HTH tetR-type domain-containing protein</fullName>
    </recommendedName>
</protein>
<dbReference type="InterPro" id="IPR001647">
    <property type="entry name" value="HTH_TetR"/>
</dbReference>
<proteinExistence type="predicted"/>
<dbReference type="InterPro" id="IPR009057">
    <property type="entry name" value="Homeodomain-like_sf"/>
</dbReference>
<feature type="domain" description="HTH tetR-type" evidence="5">
    <location>
        <begin position="16"/>
        <end position="76"/>
    </location>
</feature>
<accession>A0A919PW55</accession>
<dbReference type="EMBL" id="BONQ01000120">
    <property type="protein sequence ID" value="GIG49563.1"/>
    <property type="molecule type" value="Genomic_DNA"/>
</dbReference>
<dbReference type="PANTHER" id="PTHR30055:SF234">
    <property type="entry name" value="HTH-TYPE TRANSCRIPTIONAL REGULATOR BETI"/>
    <property type="match status" value="1"/>
</dbReference>
<evidence type="ECO:0000256" key="4">
    <source>
        <dbReference type="PROSITE-ProRule" id="PRU00335"/>
    </source>
</evidence>
<dbReference type="PRINTS" id="PR00455">
    <property type="entry name" value="HTHTETR"/>
</dbReference>
<evidence type="ECO:0000313" key="6">
    <source>
        <dbReference type="EMBL" id="GIG49563.1"/>
    </source>
</evidence>